<accession>A0A6G9LJK9</accession>
<dbReference type="EMBL" id="MT118301">
    <property type="protein sequence ID" value="QIQ65803.1"/>
    <property type="molecule type" value="Genomic_DNA"/>
</dbReference>
<evidence type="ECO:0000313" key="1">
    <source>
        <dbReference type="EMBL" id="QIQ65803.1"/>
    </source>
</evidence>
<dbReference type="Proteomes" id="UP000501829">
    <property type="component" value="Segment"/>
</dbReference>
<proteinExistence type="predicted"/>
<evidence type="ECO:0000313" key="2">
    <source>
        <dbReference type="Proteomes" id="UP000501829"/>
    </source>
</evidence>
<protein>
    <submittedName>
        <fullName evidence="1">Uncharacterized protein</fullName>
    </submittedName>
</protein>
<sequence>MNIYRHTFVAECPADGEQIIYRLEIHSPAMIRVEHIRTATALINCGFHEVIADQLHERFGGEQRITAVHQGVEIETVRLPA</sequence>
<organism evidence="1 2">
    <name type="scientific">Pseudomonas phage Epa33</name>
    <dbReference type="NCBI Taxonomy" id="2719194"/>
    <lineage>
        <taxon>Viruses</taxon>
        <taxon>Duplodnaviria</taxon>
        <taxon>Heunggongvirae</taxon>
        <taxon>Uroviricota</taxon>
        <taxon>Caudoviricetes</taxon>
        <taxon>Hollowayvirus</taxon>
        <taxon>Hollowayvirus Epa33</taxon>
    </lineage>
</organism>
<keyword evidence="2" id="KW-1185">Reference proteome</keyword>
<name>A0A6G9LJK9_9CAUD</name>
<gene>
    <name evidence="1" type="ORF">33_00012</name>
</gene>
<reference evidence="1 2" key="1">
    <citation type="submission" date="2020-02" db="EMBL/GenBank/DDBJ databases">
        <title>Pseudomonas aeruginosa Phage Cocktails: Rational Design and Efficacy against Mouse Wound and Septic Infections.</title>
        <authorList>
            <person name="Jacobs A.C."/>
            <person name="Freyberger H.R."/>
            <person name="Farlow J."/>
            <person name="Watters C.M."/>
            <person name="He Y."/>
            <person name="Ward A.M."/>
            <person name="Engeman E.T."/>
            <person name="Alamneh Y.A."/>
            <person name="Sergueev K.V."/>
            <person name="Simons M.P."/>
            <person name="Tyner S.D."/>
            <person name="Nikolich M.P."/>
            <person name="Filippov A."/>
        </authorList>
    </citation>
    <scope>NUCLEOTIDE SEQUENCE [LARGE SCALE GENOMIC DNA]</scope>
</reference>